<dbReference type="PANTHER" id="PTHR36179:SF2">
    <property type="entry name" value="LUD DOMAIN-CONTAINING PROTEIN"/>
    <property type="match status" value="1"/>
</dbReference>
<feature type="domain" description="LUD" evidence="1">
    <location>
        <begin position="16"/>
        <end position="206"/>
    </location>
</feature>
<dbReference type="Proteomes" id="UP000182975">
    <property type="component" value="Unassembled WGS sequence"/>
</dbReference>
<reference evidence="3" key="1">
    <citation type="submission" date="2016-10" db="EMBL/GenBank/DDBJ databases">
        <authorList>
            <person name="Varghese N."/>
        </authorList>
    </citation>
    <scope>NUCLEOTIDE SEQUENCE [LARGE SCALE GENOMIC DNA]</scope>
    <source>
        <strain evidence="3">DSM 21843</strain>
    </source>
</reference>
<dbReference type="RefSeq" id="WP_066664131.1">
    <property type="nucleotide sequence ID" value="NZ_CP011402.1"/>
</dbReference>
<sequence>MDDHKRSYYRNLSQTLVKKFARRGIDALYCDTAAEAKDAVLELMPSGSSVTWGGSMSIEQAGILDAVREGNYNIIDRSDKGPGEDPRIMLSKQMMADYFLMSTNAFTRDGELVNIDGMGTRLCFLVAGPAHVIVVTSMNKMTRDVPSALQRIHDQATPPNCVRLNIPTPCAATGACGDCHGANTICCQEVITRHSREPHRITVVLVGEELGY</sequence>
<keyword evidence="3" id="KW-1185">Reference proteome</keyword>
<proteinExistence type="predicted"/>
<dbReference type="InterPro" id="IPR003741">
    <property type="entry name" value="LUD_dom"/>
</dbReference>
<organism evidence="2 3">
    <name type="scientific">Denitrobacterium detoxificans</name>
    <dbReference type="NCBI Taxonomy" id="79604"/>
    <lineage>
        <taxon>Bacteria</taxon>
        <taxon>Bacillati</taxon>
        <taxon>Actinomycetota</taxon>
        <taxon>Coriobacteriia</taxon>
        <taxon>Eggerthellales</taxon>
        <taxon>Eggerthellaceae</taxon>
        <taxon>Denitrobacterium</taxon>
    </lineage>
</organism>
<dbReference type="AlphaFoldDB" id="A0A172RZN4"/>
<gene>
    <name evidence="2" type="ORF">SAMN02910314_00601</name>
</gene>
<evidence type="ECO:0000259" key="1">
    <source>
        <dbReference type="Pfam" id="PF02589"/>
    </source>
</evidence>
<evidence type="ECO:0000313" key="3">
    <source>
        <dbReference type="Proteomes" id="UP000182975"/>
    </source>
</evidence>
<dbReference type="STRING" id="79604.AAY81_08910"/>
<name>A0A172RZN4_9ACTN</name>
<dbReference type="Pfam" id="PF02589">
    <property type="entry name" value="LUD_dom"/>
    <property type="match status" value="1"/>
</dbReference>
<accession>A0A172RZN4</accession>
<dbReference type="OrthoDB" id="9809147at2"/>
<dbReference type="EMBL" id="FOEC01000002">
    <property type="protein sequence ID" value="SEO57073.1"/>
    <property type="molecule type" value="Genomic_DNA"/>
</dbReference>
<evidence type="ECO:0000313" key="2">
    <source>
        <dbReference type="EMBL" id="SEO57073.1"/>
    </source>
</evidence>
<dbReference type="KEGG" id="ddt:AAY81_08910"/>
<dbReference type="PANTHER" id="PTHR36179">
    <property type="entry name" value="LUD_DOM DOMAIN-CONTAINING PROTEIN"/>
    <property type="match status" value="1"/>
</dbReference>
<protein>
    <submittedName>
        <fullName evidence="2">Uncharacterized ACR, YkgG family COG1556</fullName>
    </submittedName>
</protein>